<keyword evidence="3" id="KW-1185">Reference proteome</keyword>
<feature type="region of interest" description="Disordered" evidence="1">
    <location>
        <begin position="21"/>
        <end position="47"/>
    </location>
</feature>
<dbReference type="AlphaFoldDB" id="A0A0C7N5N5"/>
<proteinExistence type="predicted"/>
<evidence type="ECO:0000256" key="1">
    <source>
        <dbReference type="SAM" id="MobiDB-lite"/>
    </source>
</evidence>
<evidence type="ECO:0000313" key="2">
    <source>
        <dbReference type="EMBL" id="CEP61898.1"/>
    </source>
</evidence>
<name>A0A0C7N5N5_9SACH</name>
<dbReference type="OrthoDB" id="4036654at2759"/>
<reference evidence="2 3" key="1">
    <citation type="submission" date="2014-12" db="EMBL/GenBank/DDBJ databases">
        <authorList>
            <person name="Neuveglise Cecile"/>
        </authorList>
    </citation>
    <scope>NUCLEOTIDE SEQUENCE [LARGE SCALE GENOMIC DNA]</scope>
    <source>
        <strain evidence="2 3">CBS 12615</strain>
    </source>
</reference>
<dbReference type="RefSeq" id="XP_022628130.1">
    <property type="nucleotide sequence ID" value="XM_022772690.1"/>
</dbReference>
<organism evidence="2 3">
    <name type="scientific">Lachancea lanzarotensis</name>
    <dbReference type="NCBI Taxonomy" id="1245769"/>
    <lineage>
        <taxon>Eukaryota</taxon>
        <taxon>Fungi</taxon>
        <taxon>Dikarya</taxon>
        <taxon>Ascomycota</taxon>
        <taxon>Saccharomycotina</taxon>
        <taxon>Saccharomycetes</taxon>
        <taxon>Saccharomycetales</taxon>
        <taxon>Saccharomycetaceae</taxon>
        <taxon>Lachancea</taxon>
    </lineage>
</organism>
<dbReference type="Proteomes" id="UP000054304">
    <property type="component" value="Unassembled WGS sequence"/>
</dbReference>
<gene>
    <name evidence="2" type="ORF">LALA0_S04e03180g</name>
</gene>
<protein>
    <submittedName>
        <fullName evidence="2">LALA0S04e03180g1_1</fullName>
    </submittedName>
</protein>
<accession>A0A0C7N5N5</accession>
<dbReference type="EMBL" id="LN736363">
    <property type="protein sequence ID" value="CEP61898.1"/>
    <property type="molecule type" value="Genomic_DNA"/>
</dbReference>
<dbReference type="InterPro" id="IPR013169">
    <property type="entry name" value="mRNA_splic_Cwf18-like"/>
</dbReference>
<dbReference type="Pfam" id="PF08315">
    <property type="entry name" value="cwf18"/>
    <property type="match status" value="1"/>
</dbReference>
<dbReference type="HOGENOM" id="CLU_1896599_0_0_1"/>
<evidence type="ECO:0000313" key="3">
    <source>
        <dbReference type="Proteomes" id="UP000054304"/>
    </source>
</evidence>
<sequence length="134" mass="15191">MASLNEQFEERKKRLQLLARKTCGDGSRQNHTGAGDRVPEGEEHEAKKLKLDAQISGSSPSFEAKPVADDIDDVVETEVTVEHFTVKKPTSDLEAKLRPDLDELERRTNQAIQRLVRQRYFGITQDNDNKDDKA</sequence>
<feature type="compositionally biased region" description="Basic and acidic residues" evidence="1">
    <location>
        <begin position="37"/>
        <end position="47"/>
    </location>
</feature>
<dbReference type="GeneID" id="34685341"/>